<comment type="subcellular location">
    <subcellularLocation>
        <location evidence="1">Nucleus</location>
    </subcellularLocation>
</comment>
<feature type="non-terminal residue" evidence="12">
    <location>
        <position position="89"/>
    </location>
</feature>
<accession>A0AAN8WD19</accession>
<evidence type="ECO:0000256" key="7">
    <source>
        <dbReference type="ARBA" id="ARBA00023015"/>
    </source>
</evidence>
<dbReference type="FunFam" id="3.30.160.60:FF:000075">
    <property type="entry name" value="Putative zinc finger protein 536"/>
    <property type="match status" value="1"/>
</dbReference>
<sequence length="89" mass="10060">MQHTGIRPYRCPYCDYASIQATTFKVHLRDKHPSLAQVNGIVFTCGVCKFETIKKDNYLAHVAEHSKSENKKLRQTATVITSSNKIPHG</sequence>
<evidence type="ECO:0000256" key="9">
    <source>
        <dbReference type="ARBA" id="ARBA00023163"/>
    </source>
</evidence>
<evidence type="ECO:0000313" key="13">
    <source>
        <dbReference type="Proteomes" id="UP001381693"/>
    </source>
</evidence>
<keyword evidence="8" id="KW-0238">DNA-binding</keyword>
<keyword evidence="10" id="KW-0539">Nucleus</keyword>
<keyword evidence="9" id="KW-0804">Transcription</keyword>
<keyword evidence="13" id="KW-1185">Reference proteome</keyword>
<dbReference type="InterPro" id="IPR036236">
    <property type="entry name" value="Znf_C2H2_sf"/>
</dbReference>
<comment type="similarity">
    <text evidence="2">Belongs to the krueppel C2H2-type zinc-finger protein family.</text>
</comment>
<dbReference type="Pfam" id="PF00096">
    <property type="entry name" value="zf-C2H2"/>
    <property type="match status" value="1"/>
</dbReference>
<evidence type="ECO:0000256" key="6">
    <source>
        <dbReference type="ARBA" id="ARBA00022833"/>
    </source>
</evidence>
<dbReference type="AlphaFoldDB" id="A0AAN8WD19"/>
<keyword evidence="4" id="KW-0677">Repeat</keyword>
<keyword evidence="6" id="KW-0862">Zinc</keyword>
<evidence type="ECO:0000256" key="4">
    <source>
        <dbReference type="ARBA" id="ARBA00022737"/>
    </source>
</evidence>
<dbReference type="GO" id="GO:0003677">
    <property type="term" value="F:DNA binding"/>
    <property type="evidence" value="ECO:0007669"/>
    <property type="project" value="UniProtKB-KW"/>
</dbReference>
<keyword evidence="5" id="KW-0863">Zinc-finger</keyword>
<evidence type="ECO:0000256" key="10">
    <source>
        <dbReference type="ARBA" id="ARBA00023242"/>
    </source>
</evidence>
<evidence type="ECO:0000256" key="8">
    <source>
        <dbReference type="ARBA" id="ARBA00023125"/>
    </source>
</evidence>
<reference evidence="12 13" key="1">
    <citation type="submission" date="2023-11" db="EMBL/GenBank/DDBJ databases">
        <title>Halocaridina rubra genome assembly.</title>
        <authorList>
            <person name="Smith C."/>
        </authorList>
    </citation>
    <scope>NUCLEOTIDE SEQUENCE [LARGE SCALE GENOMIC DNA]</scope>
    <source>
        <strain evidence="12">EP-1</strain>
        <tissue evidence="12">Whole</tissue>
    </source>
</reference>
<evidence type="ECO:0000256" key="3">
    <source>
        <dbReference type="ARBA" id="ARBA00022723"/>
    </source>
</evidence>
<proteinExistence type="inferred from homology"/>
<name>A0AAN8WD19_HALRR</name>
<protein>
    <recommendedName>
        <fullName evidence="11">C2H2-type domain-containing protein</fullName>
    </recommendedName>
</protein>
<dbReference type="SMART" id="SM00355">
    <property type="entry name" value="ZnF_C2H2"/>
    <property type="match status" value="2"/>
</dbReference>
<dbReference type="GO" id="GO:0008270">
    <property type="term" value="F:zinc ion binding"/>
    <property type="evidence" value="ECO:0007669"/>
    <property type="project" value="UniProtKB-KW"/>
</dbReference>
<dbReference type="Proteomes" id="UP001381693">
    <property type="component" value="Unassembled WGS sequence"/>
</dbReference>
<keyword evidence="7" id="KW-0805">Transcription regulation</keyword>
<evidence type="ECO:0000313" key="12">
    <source>
        <dbReference type="EMBL" id="KAK7022792.1"/>
    </source>
</evidence>
<dbReference type="SUPFAM" id="SSF57667">
    <property type="entry name" value="beta-beta-alpha zinc fingers"/>
    <property type="match status" value="1"/>
</dbReference>
<organism evidence="12 13">
    <name type="scientific">Halocaridina rubra</name>
    <name type="common">Hawaiian red shrimp</name>
    <dbReference type="NCBI Taxonomy" id="373956"/>
    <lineage>
        <taxon>Eukaryota</taxon>
        <taxon>Metazoa</taxon>
        <taxon>Ecdysozoa</taxon>
        <taxon>Arthropoda</taxon>
        <taxon>Crustacea</taxon>
        <taxon>Multicrustacea</taxon>
        <taxon>Malacostraca</taxon>
        <taxon>Eumalacostraca</taxon>
        <taxon>Eucarida</taxon>
        <taxon>Decapoda</taxon>
        <taxon>Pleocyemata</taxon>
        <taxon>Caridea</taxon>
        <taxon>Atyoidea</taxon>
        <taxon>Atyidae</taxon>
        <taxon>Halocaridina</taxon>
    </lineage>
</organism>
<feature type="domain" description="C2H2-type" evidence="11">
    <location>
        <begin position="43"/>
        <end position="65"/>
    </location>
</feature>
<dbReference type="GO" id="GO:0005634">
    <property type="term" value="C:nucleus"/>
    <property type="evidence" value="ECO:0007669"/>
    <property type="project" value="UniProtKB-SubCell"/>
</dbReference>
<keyword evidence="3" id="KW-0479">Metal-binding</keyword>
<evidence type="ECO:0000256" key="2">
    <source>
        <dbReference type="ARBA" id="ARBA00006991"/>
    </source>
</evidence>
<feature type="domain" description="C2H2-type" evidence="11">
    <location>
        <begin position="9"/>
        <end position="32"/>
    </location>
</feature>
<evidence type="ECO:0000256" key="1">
    <source>
        <dbReference type="ARBA" id="ARBA00004123"/>
    </source>
</evidence>
<gene>
    <name evidence="12" type="ORF">SK128_004684</name>
</gene>
<dbReference type="Gene3D" id="3.30.160.60">
    <property type="entry name" value="Classic Zinc Finger"/>
    <property type="match status" value="1"/>
</dbReference>
<dbReference type="InterPro" id="IPR013087">
    <property type="entry name" value="Znf_C2H2_type"/>
</dbReference>
<evidence type="ECO:0000256" key="5">
    <source>
        <dbReference type="ARBA" id="ARBA00022771"/>
    </source>
</evidence>
<comment type="caution">
    <text evidence="12">The sequence shown here is derived from an EMBL/GenBank/DDBJ whole genome shotgun (WGS) entry which is preliminary data.</text>
</comment>
<dbReference type="EMBL" id="JAXCGZ010022841">
    <property type="protein sequence ID" value="KAK7022792.1"/>
    <property type="molecule type" value="Genomic_DNA"/>
</dbReference>
<evidence type="ECO:0000259" key="11">
    <source>
        <dbReference type="SMART" id="SM00355"/>
    </source>
</evidence>